<reference evidence="7" key="2">
    <citation type="submission" date="2020-01" db="EMBL/GenBank/DDBJ databases">
        <authorList>
            <person name="Algora L."/>
            <person name="Schniete J.K."/>
            <person name="MacFadyen A."/>
            <person name="Hoskisson P.A."/>
            <person name="Hunter I.S."/>
            <person name="Herron P.R."/>
        </authorList>
    </citation>
    <scope>NUCLEOTIDE SEQUENCE</scope>
    <source>
        <strain evidence="7">ATCC 10970</strain>
    </source>
</reference>
<evidence type="ECO:0000259" key="6">
    <source>
        <dbReference type="PROSITE" id="PS50977"/>
    </source>
</evidence>
<dbReference type="PROSITE" id="PS50977">
    <property type="entry name" value="HTH_TETR_2"/>
    <property type="match status" value="1"/>
</dbReference>
<evidence type="ECO:0000313" key="7">
    <source>
        <dbReference type="EMBL" id="QST82433.1"/>
    </source>
</evidence>
<dbReference type="InterPro" id="IPR036271">
    <property type="entry name" value="Tet_transcr_reg_TetR-rel_C_sf"/>
</dbReference>
<evidence type="ECO:0000313" key="8">
    <source>
        <dbReference type="Proteomes" id="UP000011074"/>
    </source>
</evidence>
<feature type="DNA-binding region" description="H-T-H motif" evidence="4">
    <location>
        <begin position="41"/>
        <end position="60"/>
    </location>
</feature>
<dbReference type="EMBL" id="CP048261">
    <property type="protein sequence ID" value="QST82433.1"/>
    <property type="molecule type" value="Genomic_DNA"/>
</dbReference>
<proteinExistence type="predicted"/>
<feature type="region of interest" description="Disordered" evidence="5">
    <location>
        <begin position="201"/>
        <end position="246"/>
    </location>
</feature>
<evidence type="ECO:0000256" key="3">
    <source>
        <dbReference type="ARBA" id="ARBA00023163"/>
    </source>
</evidence>
<keyword evidence="1" id="KW-0805">Transcription regulation</keyword>
<dbReference type="PANTHER" id="PTHR30055:SF148">
    <property type="entry name" value="TETR-FAMILY TRANSCRIPTIONAL REGULATOR"/>
    <property type="match status" value="1"/>
</dbReference>
<feature type="domain" description="HTH tetR-type" evidence="6">
    <location>
        <begin position="18"/>
        <end position="78"/>
    </location>
</feature>
<accession>A0A8A1UPG3</accession>
<dbReference type="GO" id="GO:0000976">
    <property type="term" value="F:transcription cis-regulatory region binding"/>
    <property type="evidence" value="ECO:0007669"/>
    <property type="project" value="TreeGrafter"/>
</dbReference>
<dbReference type="InterPro" id="IPR011075">
    <property type="entry name" value="TetR_C"/>
</dbReference>
<sequence length="246" mass="26271">MNTAQPPPGASRPGGRTARTRQAVLDAAFQELGDGGYAALTVERIAQRSGVHAATIYRRWRTIERIVCELMVDISAEVPLPDTGALADDLRALARSIAAFYAEPRFRGLLEAVVSAAAREPAAADVLREFFEERLRLAGRMVHRAVERGELAGGADADEIMAALGAPFYYRLLIARRPIDLRLADRAAEAAWTAARAGIFTRGPQDAKPGNAELQSAESQDAEPGTADLQSAEPRNAEPGNAGGGR</sequence>
<dbReference type="GO" id="GO:0003700">
    <property type="term" value="F:DNA-binding transcription factor activity"/>
    <property type="evidence" value="ECO:0007669"/>
    <property type="project" value="TreeGrafter"/>
</dbReference>
<evidence type="ECO:0000256" key="4">
    <source>
        <dbReference type="PROSITE-ProRule" id="PRU00335"/>
    </source>
</evidence>
<organism evidence="7 8">
    <name type="scientific">Streptomyces rimosus subsp. rimosus (strain ATCC 10970 / DSM 40260 / JCM 4667 / NRRL 2234)</name>
    <dbReference type="NCBI Taxonomy" id="1265868"/>
    <lineage>
        <taxon>Bacteria</taxon>
        <taxon>Bacillati</taxon>
        <taxon>Actinomycetota</taxon>
        <taxon>Actinomycetes</taxon>
        <taxon>Kitasatosporales</taxon>
        <taxon>Streptomycetaceae</taxon>
        <taxon>Streptomyces</taxon>
    </lineage>
</organism>
<keyword evidence="2 4" id="KW-0238">DNA-binding</keyword>
<dbReference type="SUPFAM" id="SSF46689">
    <property type="entry name" value="Homeodomain-like"/>
    <property type="match status" value="1"/>
</dbReference>
<dbReference type="Proteomes" id="UP000011074">
    <property type="component" value="Chromosome"/>
</dbReference>
<gene>
    <name evidence="7" type="ORF">SRIM_021735</name>
</gene>
<dbReference type="InterPro" id="IPR009057">
    <property type="entry name" value="Homeodomain-like_sf"/>
</dbReference>
<dbReference type="SUPFAM" id="SSF48498">
    <property type="entry name" value="Tetracyclin repressor-like, C-terminal domain"/>
    <property type="match status" value="1"/>
</dbReference>
<reference evidence="7" key="1">
    <citation type="submission" date="2012-12" db="EMBL/GenBank/DDBJ databases">
        <authorList>
            <person name="Pethick F.E."/>
            <person name="MacFadyen A.C."/>
            <person name="Tang Z."/>
            <person name="Sangal V."/>
            <person name="Tze-Tze L."/>
            <person name="Chu J."/>
            <person name="Guo M."/>
            <person name="Kirby R."/>
            <person name="Hoskisson P.A."/>
            <person name="Herron P.R."/>
            <person name="Hunter I.S."/>
        </authorList>
    </citation>
    <scope>NUCLEOTIDE SEQUENCE</scope>
    <source>
        <strain evidence="7">ATCC 10970</strain>
    </source>
</reference>
<dbReference type="Gene3D" id="1.10.10.60">
    <property type="entry name" value="Homeodomain-like"/>
    <property type="match status" value="1"/>
</dbReference>
<dbReference type="Pfam" id="PF16859">
    <property type="entry name" value="TetR_C_11"/>
    <property type="match status" value="1"/>
</dbReference>
<keyword evidence="3" id="KW-0804">Transcription</keyword>
<dbReference type="InterPro" id="IPR001647">
    <property type="entry name" value="HTH_TetR"/>
</dbReference>
<dbReference type="Pfam" id="PF00440">
    <property type="entry name" value="TetR_N"/>
    <property type="match status" value="1"/>
</dbReference>
<dbReference type="Gene3D" id="1.10.357.10">
    <property type="entry name" value="Tetracycline Repressor, domain 2"/>
    <property type="match status" value="1"/>
</dbReference>
<evidence type="ECO:0000256" key="2">
    <source>
        <dbReference type="ARBA" id="ARBA00023125"/>
    </source>
</evidence>
<evidence type="ECO:0000256" key="5">
    <source>
        <dbReference type="SAM" id="MobiDB-lite"/>
    </source>
</evidence>
<evidence type="ECO:0000256" key="1">
    <source>
        <dbReference type="ARBA" id="ARBA00023015"/>
    </source>
</evidence>
<name>A0A8A1UPG3_STRR1</name>
<dbReference type="AlphaFoldDB" id="A0A8A1UPG3"/>
<dbReference type="InterPro" id="IPR050109">
    <property type="entry name" value="HTH-type_TetR-like_transc_reg"/>
</dbReference>
<protein>
    <submittedName>
        <fullName evidence="7">TetR/AcrR family transcriptional regulator</fullName>
    </submittedName>
</protein>
<reference evidence="7" key="3">
    <citation type="journal article" date="2021" name="bioRxiv">
        <title>Bilateral symmetry of linear streptomycete chromosomes.</title>
        <authorList>
            <person name="Algora-Gallardo L."/>
            <person name="Schniete J.K."/>
            <person name="Mark D.R."/>
            <person name="Hunter I.S."/>
            <person name="Herron P.R."/>
        </authorList>
    </citation>
    <scope>NUCLEOTIDE SEQUENCE</scope>
    <source>
        <strain evidence="7">ATCC 10970</strain>
    </source>
</reference>
<dbReference type="PANTHER" id="PTHR30055">
    <property type="entry name" value="HTH-TYPE TRANSCRIPTIONAL REGULATOR RUTR"/>
    <property type="match status" value="1"/>
</dbReference>